<protein>
    <submittedName>
        <fullName evidence="1">Uncharacterized protein</fullName>
    </submittedName>
</protein>
<dbReference type="AlphaFoldDB" id="A0A6M3LX85"/>
<sequence>MNITELEAFIRADVCSLKVVFPWDDPNEGMMDQGTSFFFKLYDLNENGTVNDKAYFVVVIDRDGPTEAVYFKKEFPACLQETPFKDALIAEIEAFKQLNPSIKVIQTGTINETLKFGILTAYILVNNKIESKNYFAWDENGTIEKKEFATPEV</sequence>
<evidence type="ECO:0000313" key="1">
    <source>
        <dbReference type="EMBL" id="QJA99383.1"/>
    </source>
</evidence>
<proteinExistence type="predicted"/>
<dbReference type="EMBL" id="MT143647">
    <property type="protein sequence ID" value="QJA99383.1"/>
    <property type="molecule type" value="Genomic_DNA"/>
</dbReference>
<accession>A0A6M3LX85</accession>
<gene>
    <name evidence="1" type="ORF">MM171A01093_0005</name>
</gene>
<organism evidence="1">
    <name type="scientific">viral metagenome</name>
    <dbReference type="NCBI Taxonomy" id="1070528"/>
    <lineage>
        <taxon>unclassified sequences</taxon>
        <taxon>metagenomes</taxon>
        <taxon>organismal metagenomes</taxon>
    </lineage>
</organism>
<name>A0A6M3LX85_9ZZZZ</name>
<reference evidence="1" key="1">
    <citation type="submission" date="2020-03" db="EMBL/GenBank/DDBJ databases">
        <title>The deep terrestrial virosphere.</title>
        <authorList>
            <person name="Holmfeldt K."/>
            <person name="Nilsson E."/>
            <person name="Simone D."/>
            <person name="Lopez-Fernandez M."/>
            <person name="Wu X."/>
            <person name="de Brujin I."/>
            <person name="Lundin D."/>
            <person name="Andersson A."/>
            <person name="Bertilsson S."/>
            <person name="Dopson M."/>
        </authorList>
    </citation>
    <scope>NUCLEOTIDE SEQUENCE</scope>
    <source>
        <strain evidence="1">MM171A01093</strain>
    </source>
</reference>